<reference evidence="1 2" key="1">
    <citation type="submission" date="2018-06" db="EMBL/GenBank/DDBJ databases">
        <authorList>
            <consortium name="Pathogen Informatics"/>
            <person name="Doyle S."/>
        </authorList>
    </citation>
    <scope>NUCLEOTIDE SEQUENCE [LARGE SCALE GENOMIC DNA]</scope>
    <source>
        <strain evidence="1 2">NCTC4670</strain>
    </source>
</reference>
<name>A0A380JUJ2_STRDY</name>
<protein>
    <submittedName>
        <fullName evidence="1">D-lactate dehydrogenase</fullName>
        <ecNumber evidence="1">1.1.1.28</ecNumber>
    </submittedName>
</protein>
<dbReference type="Gene3D" id="3.40.50.720">
    <property type="entry name" value="NAD(P)-binding Rossmann-like Domain"/>
    <property type="match status" value="1"/>
</dbReference>
<dbReference type="EC" id="1.1.1.28" evidence="1"/>
<dbReference type="EMBL" id="UHFG01000004">
    <property type="protein sequence ID" value="SUN49022.1"/>
    <property type="molecule type" value="Genomic_DNA"/>
</dbReference>
<organism evidence="1 2">
    <name type="scientific">Streptococcus dysgalactiae subsp. dysgalactiae</name>
    <dbReference type="NCBI Taxonomy" id="99822"/>
    <lineage>
        <taxon>Bacteria</taxon>
        <taxon>Bacillati</taxon>
        <taxon>Bacillota</taxon>
        <taxon>Bacilli</taxon>
        <taxon>Lactobacillales</taxon>
        <taxon>Streptococcaceae</taxon>
        <taxon>Streptococcus</taxon>
    </lineage>
</organism>
<dbReference type="AlphaFoldDB" id="A0A380JUJ2"/>
<dbReference type="Proteomes" id="UP000254797">
    <property type="component" value="Unassembled WGS sequence"/>
</dbReference>
<keyword evidence="1" id="KW-0560">Oxidoreductase</keyword>
<proteinExistence type="predicted"/>
<sequence length="87" mass="9827">MVTSMFIHGTIFFFGNQNHSGGIVKEFKSCKRGAGIDTYEFEGPYIPKNFEGQEMTDSLFKALINHPKVIYTPHAAYYIDDAVKKTS</sequence>
<dbReference type="GO" id="GO:0008720">
    <property type="term" value="F:D-lactate dehydrogenase (NAD+) activity"/>
    <property type="evidence" value="ECO:0007669"/>
    <property type="project" value="UniProtKB-EC"/>
</dbReference>
<gene>
    <name evidence="1" type="ORF">NCTC4670_00813</name>
</gene>
<evidence type="ECO:0000313" key="2">
    <source>
        <dbReference type="Proteomes" id="UP000254797"/>
    </source>
</evidence>
<evidence type="ECO:0000313" key="1">
    <source>
        <dbReference type="EMBL" id="SUN49022.1"/>
    </source>
</evidence>
<accession>A0A380JUJ2</accession>